<accession>A0A8K1G119</accession>
<protein>
    <recommendedName>
        <fullName evidence="4">Reverse transcriptase</fullName>
    </recommendedName>
</protein>
<dbReference type="PANTHER" id="PTHR33332">
    <property type="entry name" value="REVERSE TRANSCRIPTASE DOMAIN-CONTAINING PROTEIN"/>
    <property type="match status" value="1"/>
</dbReference>
<evidence type="ECO:0000256" key="1">
    <source>
        <dbReference type="SAM" id="MobiDB-lite"/>
    </source>
</evidence>
<gene>
    <name evidence="2" type="ORF">HGM15179_017378</name>
</gene>
<reference evidence="2" key="1">
    <citation type="submission" date="2019-04" db="EMBL/GenBank/DDBJ databases">
        <title>Genome assembly of Zosterops borbonicus 15179.</title>
        <authorList>
            <person name="Leroy T."/>
            <person name="Anselmetti Y."/>
            <person name="Tilak M.-K."/>
            <person name="Nabholz B."/>
        </authorList>
    </citation>
    <scope>NUCLEOTIDE SEQUENCE</scope>
    <source>
        <strain evidence="2">HGM_15179</strain>
        <tissue evidence="2">Muscle</tissue>
    </source>
</reference>
<name>A0A8K1G119_9PASS</name>
<keyword evidence="3" id="KW-1185">Reference proteome</keyword>
<evidence type="ECO:0000313" key="2">
    <source>
        <dbReference type="EMBL" id="TRZ09732.1"/>
    </source>
</evidence>
<dbReference type="Proteomes" id="UP000796761">
    <property type="component" value="Unassembled WGS sequence"/>
</dbReference>
<feature type="region of interest" description="Disordered" evidence="1">
    <location>
        <begin position="1"/>
        <end position="23"/>
    </location>
</feature>
<comment type="caution">
    <text evidence="2">The sequence shown here is derived from an EMBL/GenBank/DDBJ whole genome shotgun (WGS) entry which is preliminary data.</text>
</comment>
<dbReference type="EMBL" id="SWJQ01001006">
    <property type="protein sequence ID" value="TRZ09732.1"/>
    <property type="molecule type" value="Genomic_DNA"/>
</dbReference>
<feature type="region of interest" description="Disordered" evidence="1">
    <location>
        <begin position="59"/>
        <end position="88"/>
    </location>
</feature>
<dbReference type="OrthoDB" id="416454at2759"/>
<proteinExistence type="predicted"/>
<sequence>MFEQRDEKKPSAPVKNDIDNRTEHCLSKFADNTKLSSAVYKLEGRDAIKGNLDRLERYEALEPGQSTDEVEEGPSGMEGPPRATKPTPCIMTTSVKRRRKVMKEPMRNGVLLDLILTNKEGLVGDVKVGSSLGYSDHEIVEFSILLWRSGEVPEDWKKANVTPVFKKGKTEDTGNYSLTSISGKVMEQLILEANSKHMEDKVISSQHGFNKGTSCLTNVIAFYDETTGWIDVRKGVDIVYLDFSKAFDTVSHDIS</sequence>
<evidence type="ECO:0000313" key="3">
    <source>
        <dbReference type="Proteomes" id="UP000796761"/>
    </source>
</evidence>
<dbReference type="AlphaFoldDB" id="A0A8K1G119"/>
<evidence type="ECO:0008006" key="4">
    <source>
        <dbReference type="Google" id="ProtNLM"/>
    </source>
</evidence>
<organism evidence="2 3">
    <name type="scientific">Zosterops borbonicus</name>
    <dbReference type="NCBI Taxonomy" id="364589"/>
    <lineage>
        <taxon>Eukaryota</taxon>
        <taxon>Metazoa</taxon>
        <taxon>Chordata</taxon>
        <taxon>Craniata</taxon>
        <taxon>Vertebrata</taxon>
        <taxon>Euteleostomi</taxon>
        <taxon>Archelosauria</taxon>
        <taxon>Archosauria</taxon>
        <taxon>Dinosauria</taxon>
        <taxon>Saurischia</taxon>
        <taxon>Theropoda</taxon>
        <taxon>Coelurosauria</taxon>
        <taxon>Aves</taxon>
        <taxon>Neognathae</taxon>
        <taxon>Neoaves</taxon>
        <taxon>Telluraves</taxon>
        <taxon>Australaves</taxon>
        <taxon>Passeriformes</taxon>
        <taxon>Sylvioidea</taxon>
        <taxon>Zosteropidae</taxon>
        <taxon>Zosterops</taxon>
    </lineage>
</organism>